<evidence type="ECO:0000256" key="1">
    <source>
        <dbReference type="SAM" id="MobiDB-lite"/>
    </source>
</evidence>
<organism evidence="2 3">
    <name type="scientific">Amniculicola lignicola CBS 123094</name>
    <dbReference type="NCBI Taxonomy" id="1392246"/>
    <lineage>
        <taxon>Eukaryota</taxon>
        <taxon>Fungi</taxon>
        <taxon>Dikarya</taxon>
        <taxon>Ascomycota</taxon>
        <taxon>Pezizomycotina</taxon>
        <taxon>Dothideomycetes</taxon>
        <taxon>Pleosporomycetidae</taxon>
        <taxon>Pleosporales</taxon>
        <taxon>Amniculicolaceae</taxon>
        <taxon>Amniculicola</taxon>
    </lineage>
</organism>
<name>A0A6A5WX82_9PLEO</name>
<accession>A0A6A5WX82</accession>
<evidence type="ECO:0000313" key="3">
    <source>
        <dbReference type="Proteomes" id="UP000799779"/>
    </source>
</evidence>
<dbReference type="EMBL" id="ML977578">
    <property type="protein sequence ID" value="KAF2002256.1"/>
    <property type="molecule type" value="Genomic_DNA"/>
</dbReference>
<dbReference type="Proteomes" id="UP000799779">
    <property type="component" value="Unassembled WGS sequence"/>
</dbReference>
<feature type="compositionally biased region" description="Pro residues" evidence="1">
    <location>
        <begin position="141"/>
        <end position="153"/>
    </location>
</feature>
<evidence type="ECO:0000313" key="2">
    <source>
        <dbReference type="EMBL" id="KAF2002256.1"/>
    </source>
</evidence>
<feature type="region of interest" description="Disordered" evidence="1">
    <location>
        <begin position="87"/>
        <end position="153"/>
    </location>
</feature>
<protein>
    <submittedName>
        <fullName evidence="2">Uncharacterized protein</fullName>
    </submittedName>
</protein>
<feature type="compositionally biased region" description="Polar residues" evidence="1">
    <location>
        <begin position="126"/>
        <end position="140"/>
    </location>
</feature>
<dbReference type="AlphaFoldDB" id="A0A6A5WX82"/>
<sequence>MALYCGVQQAIVSRAAQPRLLACSQSHTLETTLLFFCQVRSFPSDTTRRRQENFPKAMMHRGGYLGSYSARRCSSYLHAMHPSTSIKVQTSDVARPSPSPLNNLSRPPISQSASPTPNAPPIPQAEQRSPTPRSWTTAPQHPTPIPAPDPVAF</sequence>
<proteinExistence type="predicted"/>
<keyword evidence="3" id="KW-1185">Reference proteome</keyword>
<gene>
    <name evidence="2" type="ORF">P154DRAFT_144164</name>
</gene>
<reference evidence="2" key="1">
    <citation type="journal article" date="2020" name="Stud. Mycol.">
        <title>101 Dothideomycetes genomes: a test case for predicting lifestyles and emergence of pathogens.</title>
        <authorList>
            <person name="Haridas S."/>
            <person name="Albert R."/>
            <person name="Binder M."/>
            <person name="Bloem J."/>
            <person name="Labutti K."/>
            <person name="Salamov A."/>
            <person name="Andreopoulos B."/>
            <person name="Baker S."/>
            <person name="Barry K."/>
            <person name="Bills G."/>
            <person name="Bluhm B."/>
            <person name="Cannon C."/>
            <person name="Castanera R."/>
            <person name="Culley D."/>
            <person name="Daum C."/>
            <person name="Ezra D."/>
            <person name="Gonzalez J."/>
            <person name="Henrissat B."/>
            <person name="Kuo A."/>
            <person name="Liang C."/>
            <person name="Lipzen A."/>
            <person name="Lutzoni F."/>
            <person name="Magnuson J."/>
            <person name="Mondo S."/>
            <person name="Nolan M."/>
            <person name="Ohm R."/>
            <person name="Pangilinan J."/>
            <person name="Park H.-J."/>
            <person name="Ramirez L."/>
            <person name="Alfaro M."/>
            <person name="Sun H."/>
            <person name="Tritt A."/>
            <person name="Yoshinaga Y."/>
            <person name="Zwiers L.-H."/>
            <person name="Turgeon B."/>
            <person name="Goodwin S."/>
            <person name="Spatafora J."/>
            <person name="Crous P."/>
            <person name="Grigoriev I."/>
        </authorList>
    </citation>
    <scope>NUCLEOTIDE SEQUENCE</scope>
    <source>
        <strain evidence="2">CBS 123094</strain>
    </source>
</reference>